<sequence length="95" mass="10537">MAGRAAETADNDGEVALFPQHMTSCLPLASMAQKTWLSPKEAEIGPMAPKPCTAAQRNMRNEKSERVCDCMVGFGTVSWSRRWEHDYDSVCNLCL</sequence>
<dbReference type="Proteomes" id="UP000075243">
    <property type="component" value="Unassembled WGS sequence"/>
</dbReference>
<accession>A0A151R458</accession>
<name>A0A151R458_CAJCA</name>
<organism evidence="1 2">
    <name type="scientific">Cajanus cajan</name>
    <name type="common">Pigeon pea</name>
    <name type="synonym">Cajanus indicus</name>
    <dbReference type="NCBI Taxonomy" id="3821"/>
    <lineage>
        <taxon>Eukaryota</taxon>
        <taxon>Viridiplantae</taxon>
        <taxon>Streptophyta</taxon>
        <taxon>Embryophyta</taxon>
        <taxon>Tracheophyta</taxon>
        <taxon>Spermatophyta</taxon>
        <taxon>Magnoliopsida</taxon>
        <taxon>eudicotyledons</taxon>
        <taxon>Gunneridae</taxon>
        <taxon>Pentapetalae</taxon>
        <taxon>rosids</taxon>
        <taxon>fabids</taxon>
        <taxon>Fabales</taxon>
        <taxon>Fabaceae</taxon>
        <taxon>Papilionoideae</taxon>
        <taxon>50 kb inversion clade</taxon>
        <taxon>NPAAA clade</taxon>
        <taxon>indigoferoid/millettioid clade</taxon>
        <taxon>Phaseoleae</taxon>
        <taxon>Cajanus</taxon>
    </lineage>
</organism>
<proteinExistence type="predicted"/>
<keyword evidence="2" id="KW-1185">Reference proteome</keyword>
<protein>
    <submittedName>
        <fullName evidence="1">Uncharacterized protein</fullName>
    </submittedName>
</protein>
<evidence type="ECO:0000313" key="2">
    <source>
        <dbReference type="Proteomes" id="UP000075243"/>
    </source>
</evidence>
<dbReference type="EMBL" id="KQ484120">
    <property type="protein sequence ID" value="KYP37299.1"/>
    <property type="molecule type" value="Genomic_DNA"/>
</dbReference>
<dbReference type="AlphaFoldDB" id="A0A151R458"/>
<evidence type="ECO:0000313" key="1">
    <source>
        <dbReference type="EMBL" id="KYP37299.1"/>
    </source>
</evidence>
<dbReference type="Gramene" id="C.cajan_42441.t">
    <property type="protein sequence ID" value="C.cajan_42441.t.cds1"/>
    <property type="gene ID" value="C.cajan_42441"/>
</dbReference>
<gene>
    <name evidence="1" type="ORF">KK1_041512</name>
</gene>
<reference evidence="1" key="1">
    <citation type="journal article" date="2012" name="Nat. Biotechnol.">
        <title>Draft genome sequence of pigeonpea (Cajanus cajan), an orphan legume crop of resource-poor farmers.</title>
        <authorList>
            <person name="Varshney R.K."/>
            <person name="Chen W."/>
            <person name="Li Y."/>
            <person name="Bharti A.K."/>
            <person name="Saxena R.K."/>
            <person name="Schlueter J.A."/>
            <person name="Donoghue M.T."/>
            <person name="Azam S."/>
            <person name="Fan G."/>
            <person name="Whaley A.M."/>
            <person name="Farmer A.D."/>
            <person name="Sheridan J."/>
            <person name="Iwata A."/>
            <person name="Tuteja R."/>
            <person name="Penmetsa R.V."/>
            <person name="Wu W."/>
            <person name="Upadhyaya H.D."/>
            <person name="Yang S.P."/>
            <person name="Shah T."/>
            <person name="Saxena K.B."/>
            <person name="Michael T."/>
            <person name="McCombie W.R."/>
            <person name="Yang B."/>
            <person name="Zhang G."/>
            <person name="Yang H."/>
            <person name="Wang J."/>
            <person name="Spillane C."/>
            <person name="Cook D.R."/>
            <person name="May G.D."/>
            <person name="Xu X."/>
            <person name="Jackson S.A."/>
        </authorList>
    </citation>
    <scope>NUCLEOTIDE SEQUENCE [LARGE SCALE GENOMIC DNA]</scope>
</reference>